<dbReference type="Proteomes" id="UP001596147">
    <property type="component" value="Unassembled WGS sequence"/>
</dbReference>
<comment type="caution">
    <text evidence="3">The sequence shown here is derived from an EMBL/GenBank/DDBJ whole genome shotgun (WGS) entry which is preliminary data.</text>
</comment>
<dbReference type="InterPro" id="IPR002575">
    <property type="entry name" value="Aminoglycoside_PTrfase"/>
</dbReference>
<name>A0ABW0LJD0_9BACI</name>
<organism evidence="3 4">
    <name type="scientific">Lederbergia graminis</name>
    <dbReference type="NCBI Taxonomy" id="735518"/>
    <lineage>
        <taxon>Bacteria</taxon>
        <taxon>Bacillati</taxon>
        <taxon>Bacillota</taxon>
        <taxon>Bacilli</taxon>
        <taxon>Bacillales</taxon>
        <taxon>Bacillaceae</taxon>
        <taxon>Lederbergia</taxon>
    </lineage>
</organism>
<feature type="domain" description="Aminoglycoside phosphotransferase" evidence="2">
    <location>
        <begin position="45"/>
        <end position="262"/>
    </location>
</feature>
<dbReference type="Pfam" id="PF01636">
    <property type="entry name" value="APH"/>
    <property type="match status" value="1"/>
</dbReference>
<sequence length="333" mass="38388">MCNKIEQVNSFPVIASVLSPTALAMEISQQYPIGEVIDCTLLRAYVNDVYMLKTQSGKYIIKVYRASWRTESKIRYELEFLFHLHKNGVGVSLPVHKTDGRLIHPVVAPEGKRYIVLFHFAEGEKPSPPFSDNKYFLLGRELAKLHKASKTFNTNYQRFELNIQYLLDKPLDAIRPFLQEDIGNLTFLENLSNTVREQISCLESKGLSKAICHGDVSMDNLHYAKNGQITFYDFDSGGPGWSSYDLLGVYMFTKYDKRQSRWDAHVKGYQEVMKLNECDIEALPYLHVMNSIWALGCDATIWVQTSGLWRISKEHLDNRINSLKNWVETEIDR</sequence>
<accession>A0ABW0LJD0</accession>
<keyword evidence="4" id="KW-1185">Reference proteome</keyword>
<dbReference type="PANTHER" id="PTHR21064:SF6">
    <property type="entry name" value="AMINOGLYCOSIDE PHOSPHOTRANSFERASE DOMAIN-CONTAINING PROTEIN"/>
    <property type="match status" value="1"/>
</dbReference>
<evidence type="ECO:0000259" key="2">
    <source>
        <dbReference type="Pfam" id="PF01636"/>
    </source>
</evidence>
<evidence type="ECO:0000313" key="4">
    <source>
        <dbReference type="Proteomes" id="UP001596147"/>
    </source>
</evidence>
<comment type="similarity">
    <text evidence="1">Belongs to the pseudomonas-type ThrB family.</text>
</comment>
<dbReference type="EMBL" id="JBHSMC010000020">
    <property type="protein sequence ID" value="MFC5466004.1"/>
    <property type="molecule type" value="Genomic_DNA"/>
</dbReference>
<evidence type="ECO:0000256" key="1">
    <source>
        <dbReference type="ARBA" id="ARBA00038240"/>
    </source>
</evidence>
<protein>
    <submittedName>
        <fullName evidence="3">Phosphotransferase enzyme family protein</fullName>
    </submittedName>
</protein>
<dbReference type="InterPro" id="IPR050249">
    <property type="entry name" value="Pseudomonas-type_ThrB"/>
</dbReference>
<gene>
    <name evidence="3" type="ORF">ACFPM4_14825</name>
</gene>
<dbReference type="InterPro" id="IPR011009">
    <property type="entry name" value="Kinase-like_dom_sf"/>
</dbReference>
<evidence type="ECO:0000313" key="3">
    <source>
        <dbReference type="EMBL" id="MFC5466004.1"/>
    </source>
</evidence>
<dbReference type="RefSeq" id="WP_382353296.1">
    <property type="nucleotide sequence ID" value="NZ_JBHSMC010000020.1"/>
</dbReference>
<proteinExistence type="inferred from homology"/>
<dbReference type="SUPFAM" id="SSF56112">
    <property type="entry name" value="Protein kinase-like (PK-like)"/>
    <property type="match status" value="1"/>
</dbReference>
<reference evidence="4" key="1">
    <citation type="journal article" date="2019" name="Int. J. Syst. Evol. Microbiol.">
        <title>The Global Catalogue of Microorganisms (GCM) 10K type strain sequencing project: providing services to taxonomists for standard genome sequencing and annotation.</title>
        <authorList>
            <consortium name="The Broad Institute Genomics Platform"/>
            <consortium name="The Broad Institute Genome Sequencing Center for Infectious Disease"/>
            <person name="Wu L."/>
            <person name="Ma J."/>
        </authorList>
    </citation>
    <scope>NUCLEOTIDE SEQUENCE [LARGE SCALE GENOMIC DNA]</scope>
    <source>
        <strain evidence="4">CGMCC 1.12237</strain>
    </source>
</reference>
<dbReference type="Gene3D" id="3.90.1200.10">
    <property type="match status" value="1"/>
</dbReference>
<dbReference type="Gene3D" id="3.30.200.20">
    <property type="entry name" value="Phosphorylase Kinase, domain 1"/>
    <property type="match status" value="1"/>
</dbReference>
<dbReference type="PANTHER" id="PTHR21064">
    <property type="entry name" value="AMINOGLYCOSIDE PHOSPHOTRANSFERASE DOMAIN-CONTAINING PROTEIN-RELATED"/>
    <property type="match status" value="1"/>
</dbReference>